<comment type="caution">
    <text evidence="1">The sequence shown here is derived from an EMBL/GenBank/DDBJ whole genome shotgun (WGS) entry which is preliminary data.</text>
</comment>
<dbReference type="RefSeq" id="WP_247245332.1">
    <property type="nucleotide sequence ID" value="NZ_JALJRA010000014.1"/>
</dbReference>
<name>A0ABV2H9Y6_9HYPH</name>
<sequence>MRVHSAADMSPELAAAIGCFVQASALLERAIEAAITRILPITDDIGLAMLCDNSMRNNLDILSRLLALPDVVVEGSWRERLLEAIPKVKESTEDRNRLVHNVVAHSEAGFVAAIHKKGKRIMHPIDATTISRWADEAGEHAFIFTTVPHSEYDLSAWGKDWPRYEQKDWPNRRSADGSKGQ</sequence>
<keyword evidence="2" id="KW-1185">Reference proteome</keyword>
<accession>A0ABV2H9Y6</accession>
<protein>
    <submittedName>
        <fullName evidence="1">Uncharacterized protein</fullName>
    </submittedName>
</protein>
<dbReference type="Proteomes" id="UP001549031">
    <property type="component" value="Unassembled WGS sequence"/>
</dbReference>
<evidence type="ECO:0000313" key="2">
    <source>
        <dbReference type="Proteomes" id="UP001549031"/>
    </source>
</evidence>
<reference evidence="1 2" key="1">
    <citation type="submission" date="2024-06" db="EMBL/GenBank/DDBJ databases">
        <title>Genomic Encyclopedia of Type Strains, Phase IV (KMG-IV): sequencing the most valuable type-strain genomes for metagenomic binning, comparative biology and taxonomic classification.</title>
        <authorList>
            <person name="Goeker M."/>
        </authorList>
    </citation>
    <scope>NUCLEOTIDE SEQUENCE [LARGE SCALE GENOMIC DNA]</scope>
    <source>
        <strain evidence="1 2">DSM 105042</strain>
    </source>
</reference>
<gene>
    <name evidence="1" type="ORF">ABID21_003488</name>
</gene>
<dbReference type="EMBL" id="JBEPLJ010000014">
    <property type="protein sequence ID" value="MET3587363.1"/>
    <property type="molecule type" value="Genomic_DNA"/>
</dbReference>
<proteinExistence type="predicted"/>
<organism evidence="1 2">
    <name type="scientific">Pseudorhizobium tarimense</name>
    <dbReference type="NCBI Taxonomy" id="1079109"/>
    <lineage>
        <taxon>Bacteria</taxon>
        <taxon>Pseudomonadati</taxon>
        <taxon>Pseudomonadota</taxon>
        <taxon>Alphaproteobacteria</taxon>
        <taxon>Hyphomicrobiales</taxon>
        <taxon>Rhizobiaceae</taxon>
        <taxon>Rhizobium/Agrobacterium group</taxon>
        <taxon>Pseudorhizobium</taxon>
    </lineage>
</organism>
<evidence type="ECO:0000313" key="1">
    <source>
        <dbReference type="EMBL" id="MET3587363.1"/>
    </source>
</evidence>